<evidence type="ECO:0000313" key="2">
    <source>
        <dbReference type="WBParaSite" id="scf7180000416706.g602"/>
    </source>
</evidence>
<dbReference type="Proteomes" id="UP000887560">
    <property type="component" value="Unplaced"/>
</dbReference>
<organism evidence="1 2">
    <name type="scientific">Meloidogyne floridensis</name>
    <dbReference type="NCBI Taxonomy" id="298350"/>
    <lineage>
        <taxon>Eukaryota</taxon>
        <taxon>Metazoa</taxon>
        <taxon>Ecdysozoa</taxon>
        <taxon>Nematoda</taxon>
        <taxon>Chromadorea</taxon>
        <taxon>Rhabditida</taxon>
        <taxon>Tylenchina</taxon>
        <taxon>Tylenchomorpha</taxon>
        <taxon>Tylenchoidea</taxon>
        <taxon>Meloidogynidae</taxon>
        <taxon>Meloidogyninae</taxon>
        <taxon>Meloidogyne</taxon>
    </lineage>
</organism>
<keyword evidence="1" id="KW-1185">Reference proteome</keyword>
<proteinExistence type="predicted"/>
<sequence length="224" mass="26127">LYGNIKVLKNSRKLHTAENDVITTKELANRIANLDSKHGRPSDWMVEGKYHKDSPTFEPLFDGHVMAVLHEENGRNSEGRNIFLFSVHITMDRLNLFDSINRKNYFIIEEDGNLVIKPERNVWNKGDPPIKLSTRPLTIYQLLNIAYYQVIRGRTSNDAIPFKCRHFVYEFITAIAAKENGNDLLTFDNWPENIRFIDNKISGNDPNNTAFIKSFQYFEQYRNL</sequence>
<dbReference type="WBParaSite" id="scf7180000416706.g602">
    <property type="protein sequence ID" value="scf7180000416706.g602"/>
    <property type="gene ID" value="scf7180000416706.g602"/>
</dbReference>
<dbReference type="AlphaFoldDB" id="A0A915NBT3"/>
<accession>A0A915NBT3</accession>
<protein>
    <submittedName>
        <fullName evidence="2">Uncharacterized protein</fullName>
    </submittedName>
</protein>
<name>A0A915NBT3_9BILA</name>
<reference evidence="2" key="1">
    <citation type="submission" date="2022-11" db="UniProtKB">
        <authorList>
            <consortium name="WormBaseParasite"/>
        </authorList>
    </citation>
    <scope>IDENTIFICATION</scope>
</reference>
<evidence type="ECO:0000313" key="1">
    <source>
        <dbReference type="Proteomes" id="UP000887560"/>
    </source>
</evidence>